<sequence>MAAPETGGSENGAGRNTVPGTKGQVEFLREPRPSPSPPGPSALAIGGNCPSITFRGGPLIRSLRQRRQQSGGCEARDAVRWRVEFYRAGQVTPPGLLCPPGPLCPFLDVPARLVV</sequence>
<proteinExistence type="predicted"/>
<dbReference type="Ensembl" id="ENSMSIT00000026754.1">
    <property type="protein sequence ID" value="ENSMSIP00000021206.1"/>
    <property type="gene ID" value="ENSMSIG00000018016.1"/>
</dbReference>
<keyword evidence="3" id="KW-1185">Reference proteome</keyword>
<evidence type="ECO:0000256" key="1">
    <source>
        <dbReference type="SAM" id="MobiDB-lite"/>
    </source>
</evidence>
<reference evidence="2" key="2">
    <citation type="submission" date="2025-09" db="UniProtKB">
        <authorList>
            <consortium name="Ensembl"/>
        </authorList>
    </citation>
    <scope>IDENTIFICATION</scope>
</reference>
<feature type="region of interest" description="Disordered" evidence="1">
    <location>
        <begin position="1"/>
        <end position="44"/>
    </location>
</feature>
<protein>
    <submittedName>
        <fullName evidence="2">Uncharacterized protein</fullName>
    </submittedName>
</protein>
<name>A0A8C6HG20_MUSSI</name>
<organism evidence="2 3">
    <name type="scientific">Mus spicilegus</name>
    <name type="common">Mound-building mouse</name>
    <dbReference type="NCBI Taxonomy" id="10103"/>
    <lineage>
        <taxon>Eukaryota</taxon>
        <taxon>Metazoa</taxon>
        <taxon>Chordata</taxon>
        <taxon>Craniata</taxon>
        <taxon>Vertebrata</taxon>
        <taxon>Euteleostomi</taxon>
        <taxon>Mammalia</taxon>
        <taxon>Eutheria</taxon>
        <taxon>Euarchontoglires</taxon>
        <taxon>Glires</taxon>
        <taxon>Rodentia</taxon>
        <taxon>Myomorpha</taxon>
        <taxon>Muroidea</taxon>
        <taxon>Muridae</taxon>
        <taxon>Murinae</taxon>
        <taxon>Mus</taxon>
        <taxon>Mus</taxon>
    </lineage>
</organism>
<dbReference type="AlphaFoldDB" id="A0A8C6HG20"/>
<dbReference type="GeneTree" id="ENSGT00860000135854"/>
<dbReference type="Proteomes" id="UP000694415">
    <property type="component" value="Unplaced"/>
</dbReference>
<reference evidence="2" key="1">
    <citation type="submission" date="2025-08" db="UniProtKB">
        <authorList>
            <consortium name="Ensembl"/>
        </authorList>
    </citation>
    <scope>IDENTIFICATION</scope>
</reference>
<accession>A0A8C6HG20</accession>
<evidence type="ECO:0000313" key="3">
    <source>
        <dbReference type="Proteomes" id="UP000694415"/>
    </source>
</evidence>
<evidence type="ECO:0000313" key="2">
    <source>
        <dbReference type="Ensembl" id="ENSMSIP00000021206.1"/>
    </source>
</evidence>